<dbReference type="RefSeq" id="WP_115460532.1">
    <property type="nucleotide sequence ID" value="NZ_QRAP01000020.1"/>
</dbReference>
<feature type="binding site" evidence="2">
    <location>
        <position position="339"/>
    </location>
    <ligand>
        <name>FAD</name>
        <dbReference type="ChEBI" id="CHEBI:57692"/>
    </ligand>
</feature>
<sequence length="496" mass="56438">MLSLKGIKRIVVLGGGTAGWYTALSLRKIFSDNVEIRVVESTELGIVGVGEGGLLNFQSALRSIDIDLNEFVRETNATFKWGFCYEGWRTGEKDDKYYHPFASSTGAASQWENLGHYPLFSAMINHSIPLTSYLRGFDLIVNNASQAEAALALSSQSVDIINSFHFDSYKIAKYFKKVALERNIIHQDVIVEHVETDERGHVTALITQENEKIELDFLVDATGLARKVIDKVVPSEWFSFKDHLLLDRAIPFYMPHPLENPYLVSRAIAMKSGWMWQIPLQNRVGAGYVYSSKHISDEDALQEIKDYLGFDIEPQQNVIKFEPGCYRQIWVKNVLTVGLASGFVEPLEATSIGQMIETVRNFIRILVTSQGVVSDNAVREFNESNFTSWMEILDFLRMHYDCPRRDTEFWQDVAKTPLTENYRAFKECMQARAPRLMDVESYLLYGRRGMFHIVNWMFVAVGLGLIPHTAVVGDLMALPPESKQRAQNFLDSLKKD</sequence>
<keyword evidence="2" id="KW-0274">FAD</keyword>
<keyword evidence="2" id="KW-0547">Nucleotide-binding</keyword>
<evidence type="ECO:0000256" key="1">
    <source>
        <dbReference type="PIRSR" id="PIRSR011396-1"/>
    </source>
</evidence>
<proteinExistence type="predicted"/>
<evidence type="ECO:0000313" key="4">
    <source>
        <dbReference type="Proteomes" id="UP000254848"/>
    </source>
</evidence>
<dbReference type="InterPro" id="IPR033856">
    <property type="entry name" value="Trp_halogen"/>
</dbReference>
<feature type="active site" evidence="1">
    <location>
        <position position="80"/>
    </location>
</feature>
<reference evidence="3 4" key="1">
    <citation type="submission" date="2018-07" db="EMBL/GenBank/DDBJ databases">
        <title>Genomic Encyclopedia of Type Strains, Phase IV (KMG-IV): sequencing the most valuable type-strain genomes for metagenomic binning, comparative biology and taxonomic classification.</title>
        <authorList>
            <person name="Goeker M."/>
        </authorList>
    </citation>
    <scope>NUCLEOTIDE SEQUENCE [LARGE SCALE GENOMIC DNA]</scope>
    <source>
        <strain evidence="3 4">DSM 103736</strain>
    </source>
</reference>
<organism evidence="3 4">
    <name type="scientific">Enterobacillus tribolii</name>
    <dbReference type="NCBI Taxonomy" id="1487935"/>
    <lineage>
        <taxon>Bacteria</taxon>
        <taxon>Pseudomonadati</taxon>
        <taxon>Pseudomonadota</taxon>
        <taxon>Gammaproteobacteria</taxon>
        <taxon>Enterobacterales</taxon>
        <taxon>Hafniaceae</taxon>
        <taxon>Enterobacillus</taxon>
    </lineage>
</organism>
<dbReference type="EMBL" id="QRAP01000020">
    <property type="protein sequence ID" value="RDK83022.1"/>
    <property type="molecule type" value="Genomic_DNA"/>
</dbReference>
<dbReference type="OrthoDB" id="462203at2"/>
<dbReference type="InterPro" id="IPR036188">
    <property type="entry name" value="FAD/NAD-bd_sf"/>
</dbReference>
<evidence type="ECO:0000313" key="3">
    <source>
        <dbReference type="EMBL" id="RDK83022.1"/>
    </source>
</evidence>
<feature type="binding site" evidence="2">
    <location>
        <position position="352"/>
    </location>
    <ligand>
        <name>FAD</name>
        <dbReference type="ChEBI" id="CHEBI:57692"/>
    </ligand>
</feature>
<dbReference type="PANTHER" id="PTHR43747:SF4">
    <property type="entry name" value="FLAVIN-DEPENDENT TRYPTOPHAN HALOGENASE"/>
    <property type="match status" value="1"/>
</dbReference>
<feature type="binding site" evidence="2">
    <location>
        <position position="348"/>
    </location>
    <ligand>
        <name>L-tryptophan</name>
        <dbReference type="ChEBI" id="CHEBI:57912"/>
    </ligand>
</feature>
<dbReference type="GO" id="GO:0000166">
    <property type="term" value="F:nucleotide binding"/>
    <property type="evidence" value="ECO:0007669"/>
    <property type="project" value="UniProtKB-KW"/>
</dbReference>
<dbReference type="SUPFAM" id="SSF51905">
    <property type="entry name" value="FAD/NAD(P)-binding domain"/>
    <property type="match status" value="1"/>
</dbReference>
<gene>
    <name evidence="3" type="ORF">C8D90_1208</name>
</gene>
<dbReference type="Pfam" id="PF04820">
    <property type="entry name" value="Trp_halogenase"/>
    <property type="match status" value="1"/>
</dbReference>
<name>A0A370Q3T4_9GAMM</name>
<comment type="caution">
    <text evidence="3">The sequence shown here is derived from an EMBL/GenBank/DDBJ whole genome shotgun (WGS) entry which is preliminary data.</text>
</comment>
<dbReference type="Proteomes" id="UP000254848">
    <property type="component" value="Unassembled WGS sequence"/>
</dbReference>
<keyword evidence="4" id="KW-1185">Reference proteome</keyword>
<dbReference type="PIRSF" id="PIRSF011396">
    <property type="entry name" value="Trp_halogenase"/>
    <property type="match status" value="1"/>
</dbReference>
<dbReference type="InterPro" id="IPR006905">
    <property type="entry name" value="Flavin_halogenase"/>
</dbReference>
<dbReference type="InterPro" id="IPR050816">
    <property type="entry name" value="Flavin-dep_Halogenase_NPB"/>
</dbReference>
<protein>
    <submittedName>
        <fullName evidence="3">Tryptophan halogenase</fullName>
    </submittedName>
</protein>
<dbReference type="GO" id="GO:0004497">
    <property type="term" value="F:monooxygenase activity"/>
    <property type="evidence" value="ECO:0007669"/>
    <property type="project" value="InterPro"/>
</dbReference>
<feature type="binding site" evidence="2">
    <location>
        <position position="80"/>
    </location>
    <ligand>
        <name>7-chloro-L-tryptophan</name>
        <dbReference type="ChEBI" id="CHEBI:58713"/>
    </ligand>
</feature>
<accession>A0A370Q3T4</accession>
<feature type="binding site" evidence="2">
    <location>
        <position position="191"/>
    </location>
    <ligand>
        <name>FAD</name>
        <dbReference type="ChEBI" id="CHEBI:57692"/>
    </ligand>
</feature>
<dbReference type="Gene3D" id="3.50.50.60">
    <property type="entry name" value="FAD/NAD(P)-binding domain"/>
    <property type="match status" value="1"/>
</dbReference>
<dbReference type="AlphaFoldDB" id="A0A370Q3T4"/>
<keyword evidence="2" id="KW-0285">Flavoprotein</keyword>
<feature type="binding site" evidence="2">
    <location>
        <begin position="15"/>
        <end position="18"/>
    </location>
    <ligand>
        <name>FAD</name>
        <dbReference type="ChEBI" id="CHEBI:57692"/>
    </ligand>
</feature>
<dbReference type="PANTHER" id="PTHR43747">
    <property type="entry name" value="FAD-BINDING PROTEIN"/>
    <property type="match status" value="1"/>
</dbReference>
<evidence type="ECO:0000256" key="2">
    <source>
        <dbReference type="PIRSR" id="PIRSR011396-2"/>
    </source>
</evidence>